<dbReference type="EMBL" id="JAKFHA010000008">
    <property type="protein sequence ID" value="MCF2528862.1"/>
    <property type="molecule type" value="Genomic_DNA"/>
</dbReference>
<dbReference type="InterPro" id="IPR000873">
    <property type="entry name" value="AMP-dep_synth/lig_dom"/>
</dbReference>
<feature type="domain" description="AMP-dependent synthetase/ligase" evidence="2">
    <location>
        <begin position="26"/>
        <end position="406"/>
    </location>
</feature>
<dbReference type="Gene3D" id="3.30.300.30">
    <property type="match status" value="1"/>
</dbReference>
<evidence type="ECO:0000259" key="2">
    <source>
        <dbReference type="Pfam" id="PF00501"/>
    </source>
</evidence>
<keyword evidence="4" id="KW-1185">Reference proteome</keyword>
<proteinExistence type="inferred from homology"/>
<dbReference type="GO" id="GO:0005886">
    <property type="term" value="C:plasma membrane"/>
    <property type="evidence" value="ECO:0007669"/>
    <property type="project" value="TreeGrafter"/>
</dbReference>
<evidence type="ECO:0000313" key="4">
    <source>
        <dbReference type="Proteomes" id="UP001165378"/>
    </source>
</evidence>
<dbReference type="AlphaFoldDB" id="A0AA41Q0A4"/>
<dbReference type="InterPro" id="IPR045851">
    <property type="entry name" value="AMP-bd_C_sf"/>
</dbReference>
<evidence type="ECO:0000256" key="1">
    <source>
        <dbReference type="ARBA" id="ARBA00006432"/>
    </source>
</evidence>
<dbReference type="PANTHER" id="PTHR22754:SF32">
    <property type="entry name" value="DISCO-INTERACTING PROTEIN 2"/>
    <property type="match status" value="1"/>
</dbReference>
<dbReference type="PANTHER" id="PTHR22754">
    <property type="entry name" value="DISCO-INTERACTING PROTEIN 2 DIP2 -RELATED"/>
    <property type="match status" value="1"/>
</dbReference>
<gene>
    <name evidence="3" type="ORF">LZ495_16785</name>
</gene>
<dbReference type="Gene3D" id="3.40.50.12780">
    <property type="entry name" value="N-terminal domain of ligase-like"/>
    <property type="match status" value="1"/>
</dbReference>
<comment type="similarity">
    <text evidence="1">Belongs to the ATP-dependent AMP-binding enzyme family.</text>
</comment>
<reference evidence="3" key="1">
    <citation type="submission" date="2022-01" db="EMBL/GenBank/DDBJ databases">
        <title>Genome-Based Taxonomic Classification of the Phylum Actinobacteria.</title>
        <authorList>
            <person name="Gao Y."/>
        </authorList>
    </citation>
    <scope>NUCLEOTIDE SEQUENCE</scope>
    <source>
        <strain evidence="3">KLBMP 8922</strain>
    </source>
</reference>
<dbReference type="SUPFAM" id="SSF56801">
    <property type="entry name" value="Acetyl-CoA synthetase-like"/>
    <property type="match status" value="1"/>
</dbReference>
<dbReference type="GO" id="GO:0070566">
    <property type="term" value="F:adenylyltransferase activity"/>
    <property type="evidence" value="ECO:0007669"/>
    <property type="project" value="TreeGrafter"/>
</dbReference>
<dbReference type="NCBIfam" id="NF005850">
    <property type="entry name" value="PRK07768.1"/>
    <property type="match status" value="1"/>
</dbReference>
<dbReference type="InterPro" id="IPR042099">
    <property type="entry name" value="ANL_N_sf"/>
</dbReference>
<protein>
    <submittedName>
        <fullName evidence="3">AMP-binding protein</fullName>
    </submittedName>
</protein>
<evidence type="ECO:0000313" key="3">
    <source>
        <dbReference type="EMBL" id="MCF2528862.1"/>
    </source>
</evidence>
<dbReference type="RefSeq" id="WP_235053026.1">
    <property type="nucleotide sequence ID" value="NZ_JAKFHA010000008.1"/>
</dbReference>
<organism evidence="3 4">
    <name type="scientific">Yinghuangia soli</name>
    <dbReference type="NCBI Taxonomy" id="2908204"/>
    <lineage>
        <taxon>Bacteria</taxon>
        <taxon>Bacillati</taxon>
        <taxon>Actinomycetota</taxon>
        <taxon>Actinomycetes</taxon>
        <taxon>Kitasatosporales</taxon>
        <taxon>Streptomycetaceae</taxon>
        <taxon>Yinghuangia</taxon>
    </lineage>
</organism>
<dbReference type="GO" id="GO:0006633">
    <property type="term" value="P:fatty acid biosynthetic process"/>
    <property type="evidence" value="ECO:0007669"/>
    <property type="project" value="TreeGrafter"/>
</dbReference>
<dbReference type="Proteomes" id="UP001165378">
    <property type="component" value="Unassembled WGS sequence"/>
</dbReference>
<dbReference type="Pfam" id="PF00501">
    <property type="entry name" value="AMP-binding"/>
    <property type="match status" value="1"/>
</dbReference>
<name>A0AA41Q0A4_9ACTN</name>
<sequence length="552" mass="58044">MSRFIDTIVAMSAKSPNGLTTGEPHEPVRRTWAEIHRKARAGAAELVAGGLQPGDSVAILAADVAQVAHTVQSVWLAGGSTTMLHEPGHRANPAAWQAATLQALRTVHADLVLLGRPYESFAEVLRAHGFAARAIDETERPGAGEAFVPVEVGEDAPALLQLTSGSTAEPKAVRVTHGNVMANLEDFSAARGFGRPDDVMVSWVPMFHDMGLVGCFLGSLTTGMEYVAITPAEFLGYPGLWQELMHKYRGTMTAAPNFSYVLMARQLAATEPGSLDLSCVRIMGNGGEPIDPDAMHRLMAAGAPFGLAPETLACVYGAAENGVLITITPEGERMVVDVVDAAALEKNRRAVPAAADAAPGEVRRFPLLGYVLPSVSARIVGDKGEVLGEREVGTIQLRGASVAAAYSTEAGIVPATDADGWLDMGDEGYFVGDRLVVCGRRKDIIIVGGRNIFPTDIERAATGADGVRAGNVIAVRVAADGVGGIEKESFAVLVESRQHDDPAAAERIRDAVAARVLSDVGVRPARVLVLPPATLPKTSSGKLRRAAARDLL</sequence>
<accession>A0AA41Q0A4</accession>
<comment type="caution">
    <text evidence="3">The sequence shown here is derived from an EMBL/GenBank/DDBJ whole genome shotgun (WGS) entry which is preliminary data.</text>
</comment>